<accession>J0DDR4</accession>
<dbReference type="EMBL" id="JH687770">
    <property type="protein sequence ID" value="EJD44599.1"/>
    <property type="molecule type" value="Genomic_DNA"/>
</dbReference>
<proteinExistence type="predicted"/>
<evidence type="ECO:0000313" key="1">
    <source>
        <dbReference type="EMBL" id="EJD44599.1"/>
    </source>
</evidence>
<reference evidence="2" key="1">
    <citation type="journal article" date="2012" name="Science">
        <title>The Paleozoic origin of enzymatic lignin decomposition reconstructed from 31 fungal genomes.</title>
        <authorList>
            <person name="Floudas D."/>
            <person name="Binder M."/>
            <person name="Riley R."/>
            <person name="Barry K."/>
            <person name="Blanchette R.A."/>
            <person name="Henrissat B."/>
            <person name="Martinez A.T."/>
            <person name="Otillar R."/>
            <person name="Spatafora J.W."/>
            <person name="Yadav J.S."/>
            <person name="Aerts A."/>
            <person name="Benoit I."/>
            <person name="Boyd A."/>
            <person name="Carlson A."/>
            <person name="Copeland A."/>
            <person name="Coutinho P.M."/>
            <person name="de Vries R.P."/>
            <person name="Ferreira P."/>
            <person name="Findley K."/>
            <person name="Foster B."/>
            <person name="Gaskell J."/>
            <person name="Glotzer D."/>
            <person name="Gorecki P."/>
            <person name="Heitman J."/>
            <person name="Hesse C."/>
            <person name="Hori C."/>
            <person name="Igarashi K."/>
            <person name="Jurgens J.A."/>
            <person name="Kallen N."/>
            <person name="Kersten P."/>
            <person name="Kohler A."/>
            <person name="Kuees U."/>
            <person name="Kumar T.K.A."/>
            <person name="Kuo A."/>
            <person name="LaButti K."/>
            <person name="Larrondo L.F."/>
            <person name="Lindquist E."/>
            <person name="Ling A."/>
            <person name="Lombard V."/>
            <person name="Lucas S."/>
            <person name="Lundell T."/>
            <person name="Martin R."/>
            <person name="McLaughlin D.J."/>
            <person name="Morgenstern I."/>
            <person name="Morin E."/>
            <person name="Murat C."/>
            <person name="Nagy L.G."/>
            <person name="Nolan M."/>
            <person name="Ohm R.A."/>
            <person name="Patyshakuliyeva A."/>
            <person name="Rokas A."/>
            <person name="Ruiz-Duenas F.J."/>
            <person name="Sabat G."/>
            <person name="Salamov A."/>
            <person name="Samejima M."/>
            <person name="Schmutz J."/>
            <person name="Slot J.C."/>
            <person name="St John F."/>
            <person name="Stenlid J."/>
            <person name="Sun H."/>
            <person name="Sun S."/>
            <person name="Syed K."/>
            <person name="Tsang A."/>
            <person name="Wiebenga A."/>
            <person name="Young D."/>
            <person name="Pisabarro A."/>
            <person name="Eastwood D.C."/>
            <person name="Martin F."/>
            <person name="Cullen D."/>
            <person name="Grigoriev I.V."/>
            <person name="Hibbett D.S."/>
        </authorList>
    </citation>
    <scope>NUCLEOTIDE SEQUENCE [LARGE SCALE GENOMIC DNA]</scope>
    <source>
        <strain evidence="2">TFB10046</strain>
    </source>
</reference>
<sequence>MTEIHCHLLGSPLPAELHHPFHFARSLELVVSPVCFLDDELAVVGFHMPELVELALYMKPSAREQVDGINYSTAIRHLNAFLGAESPGWQLRRLTVTFAAAPRSSGPGVVWEMASWEPLALPASTKRLYFRTDAYVSQYAEGLGVSPLTLLPSPSNIETLKMAVSDFVLINGAMWDGQQSIRRVTIARDGHESEPSEVPMASAVSFCRALYDAAPCWTARLTHLALDGFPFDAHVALALSLLTALARLDLHPQSLDPSGVHQFVTYDEEGNDGLDGGRGRSASLLIVPHDDVGGEGVVRLCLTGERGLNRDEGVENMHGHGLRIVVQPDLEVLRLTVPEPTAAHAMLELLRLVLPHMRRLRVMHVAGYTTLDTAPAREILADDGFLARVARLSPSLELVQVGYHRARPTYAWHVHIADNCSCGTGREDKVLVDGECLARMHALCHDDTLDDV</sequence>
<keyword evidence="2" id="KW-1185">Reference proteome</keyword>
<dbReference type="KEGG" id="adl:AURDEDRAFT_166384"/>
<name>J0DDR4_AURST</name>
<protein>
    <submittedName>
        <fullName evidence="1">Uncharacterized protein</fullName>
    </submittedName>
</protein>
<organism evidence="1 2">
    <name type="scientific">Auricularia subglabra (strain TFB-10046 / SS5)</name>
    <name type="common">White-rot fungus</name>
    <name type="synonym">Auricularia delicata (strain TFB10046)</name>
    <dbReference type="NCBI Taxonomy" id="717982"/>
    <lineage>
        <taxon>Eukaryota</taxon>
        <taxon>Fungi</taxon>
        <taxon>Dikarya</taxon>
        <taxon>Basidiomycota</taxon>
        <taxon>Agaricomycotina</taxon>
        <taxon>Agaricomycetes</taxon>
        <taxon>Auriculariales</taxon>
        <taxon>Auriculariaceae</taxon>
        <taxon>Auricularia</taxon>
    </lineage>
</organism>
<evidence type="ECO:0000313" key="2">
    <source>
        <dbReference type="Proteomes" id="UP000006514"/>
    </source>
</evidence>
<dbReference type="InParanoid" id="J0DDR4"/>
<dbReference type="AlphaFoldDB" id="J0DDR4"/>
<gene>
    <name evidence="1" type="ORF">AURDEDRAFT_166384</name>
</gene>
<dbReference type="Proteomes" id="UP000006514">
    <property type="component" value="Unassembled WGS sequence"/>
</dbReference>